<reference evidence="11 12" key="1">
    <citation type="submission" date="2019-03" db="EMBL/GenBank/DDBJ databases">
        <title>Genomic Encyclopedia of Archaeal and Bacterial Type Strains, Phase II (KMG-II): from individual species to whole genera.</title>
        <authorList>
            <person name="Goeker M."/>
        </authorList>
    </citation>
    <scope>NUCLEOTIDE SEQUENCE [LARGE SCALE GENOMIC DNA]</scope>
    <source>
        <strain evidence="11 12">DSM 28353</strain>
    </source>
</reference>
<keyword evidence="5 10" id="KW-0479">Metal-binding</keyword>
<evidence type="ECO:0000256" key="2">
    <source>
        <dbReference type="ARBA" id="ARBA00012168"/>
    </source>
</evidence>
<dbReference type="SUPFAM" id="SSF52768">
    <property type="entry name" value="Arginase/deacetylase"/>
    <property type="match status" value="1"/>
</dbReference>
<comment type="pathway">
    <text evidence="1">Nitrogen metabolism; urea cycle; L-ornithine and urea from L-arginine: step 1/1.</text>
</comment>
<accession>A0A4R6WK07</accession>
<evidence type="ECO:0000256" key="7">
    <source>
        <dbReference type="ARBA" id="ARBA00023211"/>
    </source>
</evidence>
<dbReference type="NCBIfam" id="TIGR01229">
    <property type="entry name" value="rocF_arginase"/>
    <property type="match status" value="1"/>
</dbReference>
<dbReference type="GO" id="GO:0005829">
    <property type="term" value="C:cytosol"/>
    <property type="evidence" value="ECO:0007669"/>
    <property type="project" value="TreeGrafter"/>
</dbReference>
<dbReference type="PRINTS" id="PR00116">
    <property type="entry name" value="ARGINASE"/>
</dbReference>
<evidence type="ECO:0000256" key="1">
    <source>
        <dbReference type="ARBA" id="ARBA00005098"/>
    </source>
</evidence>
<keyword evidence="12" id="KW-1185">Reference proteome</keyword>
<dbReference type="InterPro" id="IPR006035">
    <property type="entry name" value="Ureohydrolase"/>
</dbReference>
<dbReference type="Pfam" id="PF00491">
    <property type="entry name" value="Arginase"/>
    <property type="match status" value="1"/>
</dbReference>
<keyword evidence="6 10" id="KW-0378">Hydrolase</keyword>
<evidence type="ECO:0000256" key="5">
    <source>
        <dbReference type="ARBA" id="ARBA00022723"/>
    </source>
</evidence>
<dbReference type="EMBL" id="SNYV01000013">
    <property type="protein sequence ID" value="TDQ78070.1"/>
    <property type="molecule type" value="Genomic_DNA"/>
</dbReference>
<evidence type="ECO:0000256" key="6">
    <source>
        <dbReference type="ARBA" id="ARBA00022801"/>
    </source>
</evidence>
<gene>
    <name evidence="11" type="ORF">CLV99_2047</name>
</gene>
<dbReference type="Proteomes" id="UP000295292">
    <property type="component" value="Unassembled WGS sequence"/>
</dbReference>
<dbReference type="GO" id="GO:0004053">
    <property type="term" value="F:arginase activity"/>
    <property type="evidence" value="ECO:0007669"/>
    <property type="project" value="UniProtKB-UniRule"/>
</dbReference>
<dbReference type="OrthoDB" id="9788689at2"/>
<name>A0A4R6WK07_9SPHI</name>
<keyword evidence="4 10" id="KW-0056">Arginine metabolism</keyword>
<dbReference type="CDD" id="cd09989">
    <property type="entry name" value="Arginase"/>
    <property type="match status" value="1"/>
</dbReference>
<dbReference type="RefSeq" id="WP_133584327.1">
    <property type="nucleotide sequence ID" value="NZ_SNYV01000013.1"/>
</dbReference>
<organism evidence="11 12">
    <name type="scientific">Sphingobacterium yanglingense</name>
    <dbReference type="NCBI Taxonomy" id="1437280"/>
    <lineage>
        <taxon>Bacteria</taxon>
        <taxon>Pseudomonadati</taxon>
        <taxon>Bacteroidota</taxon>
        <taxon>Sphingobacteriia</taxon>
        <taxon>Sphingobacteriales</taxon>
        <taxon>Sphingobacteriaceae</taxon>
        <taxon>Sphingobacterium</taxon>
    </lineage>
</organism>
<dbReference type="InterPro" id="IPR014033">
    <property type="entry name" value="Arginase"/>
</dbReference>
<evidence type="ECO:0000313" key="12">
    <source>
        <dbReference type="Proteomes" id="UP000295292"/>
    </source>
</evidence>
<dbReference type="GO" id="GO:0006525">
    <property type="term" value="P:arginine metabolic process"/>
    <property type="evidence" value="ECO:0007669"/>
    <property type="project" value="UniProtKB-KW"/>
</dbReference>
<evidence type="ECO:0000256" key="10">
    <source>
        <dbReference type="RuleBase" id="RU361159"/>
    </source>
</evidence>
<dbReference type="InterPro" id="IPR023696">
    <property type="entry name" value="Ureohydrolase_dom_sf"/>
</dbReference>
<comment type="cofactor">
    <cofactor evidence="10">
        <name>Mn(2+)</name>
        <dbReference type="ChEBI" id="CHEBI:29035"/>
    </cofactor>
    <text evidence="10">Binds 2 manganese ions per subunit.</text>
</comment>
<evidence type="ECO:0000256" key="9">
    <source>
        <dbReference type="PROSITE-ProRule" id="PRU00742"/>
    </source>
</evidence>
<dbReference type="GO" id="GO:0030145">
    <property type="term" value="F:manganese ion binding"/>
    <property type="evidence" value="ECO:0007669"/>
    <property type="project" value="TreeGrafter"/>
</dbReference>
<comment type="caution">
    <text evidence="11">The sequence shown here is derived from an EMBL/GenBank/DDBJ whole genome shotgun (WGS) entry which is preliminary data.</text>
</comment>
<keyword evidence="7 10" id="KW-0464">Manganese</keyword>
<sequence>MQTSIEIIKNRSDIGAGTRGADLGIDAMEIAAINKGSDFFHRYPFVDVRTRNESVYENDQHPFAKYIPYVYQQCEEVASVVENCLSNGKFPLVFSGDHSSAMGTISGIEAAFPDKTLGVIWIDAHADIHSPYTTPSGNMHGMPLGAMLGEDNLKCKINDLDEETETYWNKLKDLKVKGPKVSPAHLVYFGVRDTEDPEDSLVAELGIRNYMVAEVRERGVETCVHETLERLASCDIIYLSFDVDSMDSELISDGTGTPVPRGFFPQEISMLLRGLTDSGKVQCLEVVEVNPLLDRQGNKMAEVAFDILEQHFQDKSQ</sequence>
<proteinExistence type="inferred from homology"/>
<comment type="similarity">
    <text evidence="9 10">Belongs to the arginase family.</text>
</comment>
<dbReference type="PANTHER" id="PTHR43782">
    <property type="entry name" value="ARGINASE"/>
    <property type="match status" value="1"/>
</dbReference>
<evidence type="ECO:0000256" key="3">
    <source>
        <dbReference type="ARBA" id="ARBA00018123"/>
    </source>
</evidence>
<dbReference type="Gene3D" id="3.40.800.10">
    <property type="entry name" value="Ureohydrolase domain"/>
    <property type="match status" value="1"/>
</dbReference>
<evidence type="ECO:0000256" key="8">
    <source>
        <dbReference type="NCBIfam" id="TIGR01229"/>
    </source>
</evidence>
<comment type="catalytic activity">
    <reaction evidence="10">
        <text>L-arginine + H2O = urea + L-ornithine</text>
        <dbReference type="Rhea" id="RHEA:20569"/>
        <dbReference type="ChEBI" id="CHEBI:15377"/>
        <dbReference type="ChEBI" id="CHEBI:16199"/>
        <dbReference type="ChEBI" id="CHEBI:32682"/>
        <dbReference type="ChEBI" id="CHEBI:46911"/>
        <dbReference type="EC" id="3.5.3.1"/>
    </reaction>
</comment>
<protein>
    <recommendedName>
        <fullName evidence="3 8">Arginase</fullName>
        <ecNumber evidence="2 8">3.5.3.1</ecNumber>
    </recommendedName>
</protein>
<evidence type="ECO:0000256" key="4">
    <source>
        <dbReference type="ARBA" id="ARBA00022503"/>
    </source>
</evidence>
<dbReference type="AlphaFoldDB" id="A0A4R6WK07"/>
<dbReference type="EC" id="3.5.3.1" evidence="2 8"/>
<dbReference type="PANTHER" id="PTHR43782:SF3">
    <property type="entry name" value="ARGINASE"/>
    <property type="match status" value="1"/>
</dbReference>
<evidence type="ECO:0000313" key="11">
    <source>
        <dbReference type="EMBL" id="TDQ78070.1"/>
    </source>
</evidence>
<dbReference type="PROSITE" id="PS51409">
    <property type="entry name" value="ARGINASE_2"/>
    <property type="match status" value="1"/>
</dbReference>